<dbReference type="PRINTS" id="PR00033">
    <property type="entry name" value="HTHASNC"/>
</dbReference>
<keyword evidence="3" id="KW-0804">Transcription</keyword>
<reference evidence="5" key="1">
    <citation type="submission" date="2013-03" db="EMBL/GenBank/DDBJ databases">
        <title>Genome Sequence of the Profundibacterium mesophilum strain KAUST100406-0324T from Red Sea, a novel genus in the family Rhodobacteraceae.</title>
        <authorList>
            <person name="Essack M."/>
            <person name="Alam I."/>
            <person name="Lafi F."/>
            <person name="Alawi W."/>
            <person name="Kamanu F."/>
            <person name="Al-Suwailem A."/>
            <person name="Lee O.O."/>
            <person name="Xu Y."/>
            <person name="Bajic V."/>
            <person name="Qian P.-Y."/>
            <person name="Archer J."/>
        </authorList>
    </citation>
    <scope>NUCLEOTIDE SEQUENCE</scope>
    <source>
        <strain evidence="5">KAUST100406-0324</strain>
    </source>
</reference>
<dbReference type="Gene3D" id="3.30.70.920">
    <property type="match status" value="1"/>
</dbReference>
<feature type="domain" description="HTH asnC-type" evidence="4">
    <location>
        <begin position="6"/>
        <end position="67"/>
    </location>
</feature>
<dbReference type="GO" id="GO:0043200">
    <property type="term" value="P:response to amino acid"/>
    <property type="evidence" value="ECO:0007669"/>
    <property type="project" value="TreeGrafter"/>
</dbReference>
<dbReference type="Gene3D" id="1.10.10.10">
    <property type="entry name" value="Winged helix-like DNA-binding domain superfamily/Winged helix DNA-binding domain"/>
    <property type="match status" value="1"/>
</dbReference>
<dbReference type="InterPro" id="IPR000485">
    <property type="entry name" value="AsnC-type_HTH_dom"/>
</dbReference>
<dbReference type="GO" id="GO:0006355">
    <property type="term" value="P:regulation of DNA-templated transcription"/>
    <property type="evidence" value="ECO:0007669"/>
    <property type="project" value="UniProtKB-ARBA"/>
</dbReference>
<name>A0A921NVJ7_9RHOB</name>
<dbReference type="InterPro" id="IPR036388">
    <property type="entry name" value="WH-like_DNA-bd_sf"/>
</dbReference>
<dbReference type="OrthoDB" id="9803143at2"/>
<dbReference type="SUPFAM" id="SSF46785">
    <property type="entry name" value="Winged helix' DNA-binding domain"/>
    <property type="match status" value="1"/>
</dbReference>
<evidence type="ECO:0000256" key="2">
    <source>
        <dbReference type="ARBA" id="ARBA00023125"/>
    </source>
</evidence>
<keyword evidence="6" id="KW-1185">Reference proteome</keyword>
<dbReference type="CDD" id="cd00090">
    <property type="entry name" value="HTH_ARSR"/>
    <property type="match status" value="1"/>
</dbReference>
<dbReference type="SMART" id="SM00344">
    <property type="entry name" value="HTH_ASNC"/>
    <property type="match status" value="1"/>
</dbReference>
<protein>
    <submittedName>
        <fullName evidence="5">Adenosylmethionine-8-amino-7-oxononanoate aminotransferase</fullName>
        <ecNumber evidence="5">2.6.1.62</ecNumber>
    </submittedName>
</protein>
<dbReference type="GO" id="GO:0004015">
    <property type="term" value="F:adenosylmethionine-8-amino-7-oxononanoate transaminase activity"/>
    <property type="evidence" value="ECO:0007669"/>
    <property type="project" value="UniProtKB-EC"/>
</dbReference>
<keyword evidence="1" id="KW-0805">Transcription regulation</keyword>
<proteinExistence type="predicted"/>
<dbReference type="InterPro" id="IPR036390">
    <property type="entry name" value="WH_DNA-bd_sf"/>
</dbReference>
<sequence length="159" mass="17876">MPNIQLDSIDLKILKILQEDADISNVSLADRVGLSPSPCLRRVRILEEAGIIKKRVTLLDASALGLHVSVFVLVQLERQIKEQLAAFETEIRKRAEVVECYLMTGESDYLLRVLVPDLATYERFLKDSLTRIEGVANIRSSFALQQVSYSTALPLVHLQ</sequence>
<dbReference type="GO" id="GO:0043565">
    <property type="term" value="F:sequence-specific DNA binding"/>
    <property type="evidence" value="ECO:0007669"/>
    <property type="project" value="InterPro"/>
</dbReference>
<dbReference type="EMBL" id="APKE01000019">
    <property type="protein sequence ID" value="KAF0676091.1"/>
    <property type="molecule type" value="Genomic_DNA"/>
</dbReference>
<dbReference type="Proteomes" id="UP000698242">
    <property type="component" value="Unassembled WGS sequence"/>
</dbReference>
<evidence type="ECO:0000256" key="1">
    <source>
        <dbReference type="ARBA" id="ARBA00023015"/>
    </source>
</evidence>
<dbReference type="AlphaFoldDB" id="A0A921NVJ7"/>
<keyword evidence="5" id="KW-0808">Transferase</keyword>
<accession>A0A921NVJ7</accession>
<dbReference type="Pfam" id="PF01037">
    <property type="entry name" value="AsnC_trans_reg"/>
    <property type="match status" value="1"/>
</dbReference>
<dbReference type="SUPFAM" id="SSF54909">
    <property type="entry name" value="Dimeric alpha+beta barrel"/>
    <property type="match status" value="1"/>
</dbReference>
<dbReference type="InterPro" id="IPR019888">
    <property type="entry name" value="Tscrpt_reg_AsnC-like"/>
</dbReference>
<gene>
    <name evidence="5" type="ORF">PMES_01655</name>
</gene>
<evidence type="ECO:0000313" key="6">
    <source>
        <dbReference type="Proteomes" id="UP000698242"/>
    </source>
</evidence>
<evidence type="ECO:0000259" key="4">
    <source>
        <dbReference type="PROSITE" id="PS50956"/>
    </source>
</evidence>
<evidence type="ECO:0000256" key="3">
    <source>
        <dbReference type="ARBA" id="ARBA00023163"/>
    </source>
</evidence>
<dbReference type="GO" id="GO:0005829">
    <property type="term" value="C:cytosol"/>
    <property type="evidence" value="ECO:0007669"/>
    <property type="project" value="TreeGrafter"/>
</dbReference>
<keyword evidence="2" id="KW-0238">DNA-binding</keyword>
<dbReference type="InterPro" id="IPR019887">
    <property type="entry name" value="Tscrpt_reg_AsnC/Lrp_C"/>
</dbReference>
<dbReference type="Pfam" id="PF13412">
    <property type="entry name" value="HTH_24"/>
    <property type="match status" value="1"/>
</dbReference>
<comment type="caution">
    <text evidence="5">The sequence shown here is derived from an EMBL/GenBank/DDBJ whole genome shotgun (WGS) entry which is preliminary data.</text>
</comment>
<evidence type="ECO:0000313" key="5">
    <source>
        <dbReference type="EMBL" id="KAF0676091.1"/>
    </source>
</evidence>
<dbReference type="PANTHER" id="PTHR30154">
    <property type="entry name" value="LEUCINE-RESPONSIVE REGULATORY PROTEIN"/>
    <property type="match status" value="1"/>
</dbReference>
<keyword evidence="5" id="KW-0032">Aminotransferase</keyword>
<dbReference type="RefSeq" id="WP_159965219.1">
    <property type="nucleotide sequence ID" value="NZ_APKE01000019.1"/>
</dbReference>
<dbReference type="InterPro" id="IPR011008">
    <property type="entry name" value="Dimeric_a/b-barrel"/>
</dbReference>
<dbReference type="PROSITE" id="PS50956">
    <property type="entry name" value="HTH_ASNC_2"/>
    <property type="match status" value="1"/>
</dbReference>
<organism evidence="5 6">
    <name type="scientific">Profundibacterium mesophilum KAUST100406-0324</name>
    <dbReference type="NCBI Taxonomy" id="1037889"/>
    <lineage>
        <taxon>Bacteria</taxon>
        <taxon>Pseudomonadati</taxon>
        <taxon>Pseudomonadota</taxon>
        <taxon>Alphaproteobacteria</taxon>
        <taxon>Rhodobacterales</taxon>
        <taxon>Roseobacteraceae</taxon>
        <taxon>Profundibacterium</taxon>
    </lineage>
</organism>
<dbReference type="EC" id="2.6.1.62" evidence="5"/>
<dbReference type="InterPro" id="IPR011991">
    <property type="entry name" value="ArsR-like_HTH"/>
</dbReference>
<dbReference type="PANTHER" id="PTHR30154:SF34">
    <property type="entry name" value="TRANSCRIPTIONAL REGULATOR AZLB"/>
    <property type="match status" value="1"/>
</dbReference>